<keyword evidence="1" id="KW-1133">Transmembrane helix</keyword>
<accession>Q3LFA9</accession>
<feature type="transmembrane region" description="Helical" evidence="1">
    <location>
        <begin position="20"/>
        <end position="43"/>
    </location>
</feature>
<evidence type="ECO:0000313" key="2">
    <source>
        <dbReference type="EMBL" id="CAE47789.1"/>
    </source>
</evidence>
<keyword evidence="1" id="KW-0472">Membrane</keyword>
<dbReference type="AlphaFoldDB" id="Q3LFA9"/>
<evidence type="ECO:0000256" key="1">
    <source>
        <dbReference type="SAM" id="Phobius"/>
    </source>
</evidence>
<keyword evidence="1" id="KW-0812">Transmembrane</keyword>
<dbReference type="EMBL" id="AJ584610">
    <property type="protein sequence ID" value="CAE47789.1"/>
    <property type="molecule type" value="Genomic_DNA"/>
</dbReference>
<dbReference type="RefSeq" id="WP_347357848.1">
    <property type="nucleotide sequence ID" value="NZ_CP168968.1"/>
</dbReference>
<sequence>MLKKQKRKSSLKNEEGMAVLELIPIIIVIVLLVNFSLGFFGAIHTGILNSIASRNYAFETFRNRSNLNYLSAISSDPNTLKYTYNKIGMRVHGTLSENAKGQDWIASARLIDFFTFQKRAAEVTGNTKAEHEKVRNLPGARNEGVAVNPIWIKTTYGICLNAGCTGT</sequence>
<reference evidence="2" key="1">
    <citation type="journal article" date="2005" name="Curr. Microbiol.">
        <title>Transcriptional Activity of the Host-Interaction Locus and a PutativePilin Gene of Bdellovibrio bacteriovorus in the Predatory Life Cycle.</title>
        <authorList>
            <person name="Schwudke D."/>
            <person name="Bernhardt A."/>
            <person name="Beck S."/>
            <person name="Madela K."/>
            <person name="Linscheid M."/>
            <person name="Appel B."/>
            <person name="Strauch E."/>
        </authorList>
    </citation>
    <scope>NUCLEOTIDE SEQUENCE</scope>
    <source>
        <strain evidence="2">DSM 50705</strain>
    </source>
</reference>
<proteinExistence type="predicted"/>
<organism evidence="2">
    <name type="scientific">Bdellovibrio bacteriovorus</name>
    <dbReference type="NCBI Taxonomy" id="959"/>
    <lineage>
        <taxon>Bacteria</taxon>
        <taxon>Pseudomonadati</taxon>
        <taxon>Bdellovibrionota</taxon>
        <taxon>Bdellovibrionia</taxon>
        <taxon>Bdellovibrionales</taxon>
        <taxon>Pseudobdellovibrionaceae</taxon>
        <taxon>Bdellovibrio</taxon>
    </lineage>
</organism>
<name>Q3LFA9_BDEBC</name>
<protein>
    <submittedName>
        <fullName evidence="2">Uncharacterized protein</fullName>
    </submittedName>
</protein>